<evidence type="ECO:0000256" key="8">
    <source>
        <dbReference type="SAM" id="Phobius"/>
    </source>
</evidence>
<sequence>MSNDKLAEESGRGPAGHKDLTQGPILRTLLTFSIPTLFSNVLQTFGGTINTIWVGQLLGDKALAATANANMVMFLVFSFVFGFGMAATVKVGQHFGARDFDAARRVFGAGTGFCALIALVGGWIGYFSGDALLRALSTPAAIHQPALEYLDIIFLTMPFGTVSMMVSMSLRGAGDAKTPLYAMILATLIGIALNPVLILGLGPVPELGIAGSALANAIASLCGLLAMVAWIYWRDIPIRLKGRELAYLFPSRDELAYVVGKGLPMGGQMAVTSVAGVIMMGLVNREGLMATAAYGALMQIWSYIQMPAFAISTAVSAMVAQNVGASRHDRVEPITMAGVYANILLTGLLSALLLLFDGPLLTLFLGHGSAAIPIAEHVQVICTWTYILVGITMVLTGTMRSYGAVMLPLLVMVISMYPARIGFYYLTYPWLGGEAVWWAFPAGSVISVILTWLAYTRGGWRTKAQAPRMPEAVPAE</sequence>
<feature type="transmembrane region" description="Helical" evidence="8">
    <location>
        <begin position="376"/>
        <end position="395"/>
    </location>
</feature>
<comment type="subcellular location">
    <subcellularLocation>
        <location evidence="1">Cell inner membrane</location>
        <topology evidence="1">Multi-pass membrane protein</topology>
    </subcellularLocation>
</comment>
<feature type="transmembrane region" description="Helical" evidence="8">
    <location>
        <begin position="402"/>
        <end position="423"/>
    </location>
</feature>
<feature type="transmembrane region" description="Helical" evidence="8">
    <location>
        <begin position="213"/>
        <end position="233"/>
    </location>
</feature>
<dbReference type="NCBIfam" id="TIGR00797">
    <property type="entry name" value="matE"/>
    <property type="match status" value="1"/>
</dbReference>
<dbReference type="EMBL" id="JBBHJZ010000001">
    <property type="protein sequence ID" value="MEJ5975255.1"/>
    <property type="molecule type" value="Genomic_DNA"/>
</dbReference>
<dbReference type="PIRSF" id="PIRSF006603">
    <property type="entry name" value="DinF"/>
    <property type="match status" value="1"/>
</dbReference>
<protein>
    <submittedName>
        <fullName evidence="9">MATE family efflux transporter</fullName>
    </submittedName>
</protein>
<dbReference type="RefSeq" id="WP_339585217.1">
    <property type="nucleotide sequence ID" value="NZ_JBBHJZ010000001.1"/>
</dbReference>
<evidence type="ECO:0000256" key="4">
    <source>
        <dbReference type="ARBA" id="ARBA00022692"/>
    </source>
</evidence>
<reference evidence="9 10" key="1">
    <citation type="submission" date="2024-03" db="EMBL/GenBank/DDBJ databases">
        <authorList>
            <person name="Jo J.-H."/>
        </authorList>
    </citation>
    <scope>NUCLEOTIDE SEQUENCE [LARGE SCALE GENOMIC DNA]</scope>
    <source>
        <strain evidence="9 10">PS1R-30</strain>
    </source>
</reference>
<evidence type="ECO:0000256" key="2">
    <source>
        <dbReference type="ARBA" id="ARBA00022448"/>
    </source>
</evidence>
<evidence type="ECO:0000313" key="10">
    <source>
        <dbReference type="Proteomes" id="UP001361239"/>
    </source>
</evidence>
<dbReference type="Proteomes" id="UP001361239">
    <property type="component" value="Unassembled WGS sequence"/>
</dbReference>
<feature type="transmembrane region" description="Helical" evidence="8">
    <location>
        <begin position="62"/>
        <end position="85"/>
    </location>
</feature>
<dbReference type="PANTHER" id="PTHR43549">
    <property type="entry name" value="MULTIDRUG RESISTANCE PROTEIN YPNP-RELATED"/>
    <property type="match status" value="1"/>
</dbReference>
<gene>
    <name evidence="9" type="ORF">WG901_01305</name>
</gene>
<feature type="transmembrane region" description="Helical" evidence="8">
    <location>
        <begin position="435"/>
        <end position="455"/>
    </location>
</feature>
<feature type="transmembrane region" description="Helical" evidence="8">
    <location>
        <begin position="146"/>
        <end position="168"/>
    </location>
</feature>
<evidence type="ECO:0000256" key="1">
    <source>
        <dbReference type="ARBA" id="ARBA00004429"/>
    </source>
</evidence>
<proteinExistence type="predicted"/>
<dbReference type="InterPro" id="IPR052031">
    <property type="entry name" value="Membrane_Transporter-Flippase"/>
</dbReference>
<keyword evidence="4 8" id="KW-0812">Transmembrane</keyword>
<comment type="caution">
    <text evidence="9">The sequence shown here is derived from an EMBL/GenBank/DDBJ whole genome shotgun (WGS) entry which is preliminary data.</text>
</comment>
<keyword evidence="2" id="KW-0813">Transport</keyword>
<organism evidence="9 10">
    <name type="scientific">Novosphingobium anseongense</name>
    <dbReference type="NCBI Taxonomy" id="3133436"/>
    <lineage>
        <taxon>Bacteria</taxon>
        <taxon>Pseudomonadati</taxon>
        <taxon>Pseudomonadota</taxon>
        <taxon>Alphaproteobacteria</taxon>
        <taxon>Sphingomonadales</taxon>
        <taxon>Sphingomonadaceae</taxon>
        <taxon>Novosphingobium</taxon>
    </lineage>
</organism>
<keyword evidence="3" id="KW-1003">Cell membrane</keyword>
<evidence type="ECO:0000256" key="3">
    <source>
        <dbReference type="ARBA" id="ARBA00022475"/>
    </source>
</evidence>
<dbReference type="InterPro" id="IPR048279">
    <property type="entry name" value="MdtK-like"/>
</dbReference>
<accession>A0ABU8RQA1</accession>
<keyword evidence="6 8" id="KW-0472">Membrane</keyword>
<feature type="region of interest" description="Disordered" evidence="7">
    <location>
        <begin position="1"/>
        <end position="20"/>
    </location>
</feature>
<feature type="transmembrane region" description="Helical" evidence="8">
    <location>
        <begin position="262"/>
        <end position="283"/>
    </location>
</feature>
<name>A0ABU8RQA1_9SPHN</name>
<feature type="transmembrane region" description="Helical" evidence="8">
    <location>
        <begin position="303"/>
        <end position="325"/>
    </location>
</feature>
<evidence type="ECO:0000256" key="6">
    <source>
        <dbReference type="ARBA" id="ARBA00023136"/>
    </source>
</evidence>
<feature type="transmembrane region" description="Helical" evidence="8">
    <location>
        <begin position="106"/>
        <end position="126"/>
    </location>
</feature>
<dbReference type="InterPro" id="IPR002528">
    <property type="entry name" value="MATE_fam"/>
</dbReference>
<dbReference type="Pfam" id="PF01554">
    <property type="entry name" value="MatE"/>
    <property type="match status" value="2"/>
</dbReference>
<keyword evidence="5 8" id="KW-1133">Transmembrane helix</keyword>
<dbReference type="PANTHER" id="PTHR43549:SF3">
    <property type="entry name" value="MULTIDRUG RESISTANCE PROTEIN YPNP-RELATED"/>
    <property type="match status" value="1"/>
</dbReference>
<keyword evidence="10" id="KW-1185">Reference proteome</keyword>
<feature type="transmembrane region" description="Helical" evidence="8">
    <location>
        <begin position="337"/>
        <end position="356"/>
    </location>
</feature>
<feature type="transmembrane region" description="Helical" evidence="8">
    <location>
        <begin position="180"/>
        <end position="201"/>
    </location>
</feature>
<evidence type="ECO:0000256" key="5">
    <source>
        <dbReference type="ARBA" id="ARBA00022989"/>
    </source>
</evidence>
<evidence type="ECO:0000313" key="9">
    <source>
        <dbReference type="EMBL" id="MEJ5975255.1"/>
    </source>
</evidence>
<evidence type="ECO:0000256" key="7">
    <source>
        <dbReference type="SAM" id="MobiDB-lite"/>
    </source>
</evidence>
<dbReference type="CDD" id="cd13138">
    <property type="entry name" value="MATE_yoeA_like"/>
    <property type="match status" value="1"/>
</dbReference>